<organism evidence="1 2">
    <name type="scientific">Pneumocystis oryctolagi</name>
    <dbReference type="NCBI Taxonomy" id="42067"/>
    <lineage>
        <taxon>Eukaryota</taxon>
        <taxon>Fungi</taxon>
        <taxon>Dikarya</taxon>
        <taxon>Ascomycota</taxon>
        <taxon>Taphrinomycotina</taxon>
        <taxon>Pneumocystomycetes</taxon>
        <taxon>Pneumocystaceae</taxon>
        <taxon>Pneumocystis</taxon>
    </lineage>
</organism>
<sequence length="306" mass="34998">MSNTTLVKDTLHRSDSYESCYNRSFLNLNGNQTLQEDGSSSISEIFLRRKNRSFLSSNGFTDCSSALFSIYAHLGDEPETPKTFLEQKTEKKTHSHSMLPITRFWVFLAKVTVLYAWGYSISIFVFHVQTKENATSSYKFKILTHIPHFSIFYGLGTVLFGLLIPITDSITLKLRCIPSKDVLHNESRKSKCMEISETIRILSTFMGIVYAFAKLSWVLDIKTSLFLAFIGFFMWFIFDRAQTGLFLSGIISILFTMIILSFPSDIFENNDSMSKEIISIKSWILGFLFSSCITAGNIGRRLFRHI</sequence>
<dbReference type="EMBL" id="JABTEG010000003">
    <property type="protein sequence ID" value="KAG4305646.1"/>
    <property type="molecule type" value="Genomic_DNA"/>
</dbReference>
<evidence type="ECO:0000313" key="2">
    <source>
        <dbReference type="Proteomes" id="UP000768646"/>
    </source>
</evidence>
<evidence type="ECO:0000313" key="1">
    <source>
        <dbReference type="EMBL" id="KAG4305646.1"/>
    </source>
</evidence>
<dbReference type="Proteomes" id="UP000768646">
    <property type="component" value="Unassembled WGS sequence"/>
</dbReference>
<proteinExistence type="predicted"/>
<keyword evidence="2" id="KW-1185">Reference proteome</keyword>
<name>A0ACB7CDC8_9ASCO</name>
<comment type="caution">
    <text evidence="1">The sequence shown here is derived from an EMBL/GenBank/DDBJ whole genome shotgun (WGS) entry which is preliminary data.</text>
</comment>
<accession>A0ACB7CDC8</accession>
<protein>
    <submittedName>
        <fullName evidence="1">Uncharacterized protein</fullName>
    </submittedName>
</protein>
<reference evidence="1 2" key="1">
    <citation type="journal article" date="2021" name="Commun. Biol.">
        <title>Genomic insights into the host specific adaptation of the Pneumocystis genus.</title>
        <authorList>
            <person name="Cisse O.H."/>
            <person name="Ma L."/>
            <person name="Dekker J.P."/>
            <person name="Khil P.P."/>
            <person name="Youn J.-H."/>
            <person name="Brenchley J.M."/>
            <person name="Blair R."/>
            <person name="Pahar B."/>
            <person name="Chabe M."/>
            <person name="Van Rompay K.K.A."/>
            <person name="Keesler R."/>
            <person name="Sukura A."/>
            <person name="Hirsch V."/>
            <person name="Kutty G."/>
            <person name="Liu Y."/>
            <person name="Peng L."/>
            <person name="Chen J."/>
            <person name="Song J."/>
            <person name="Weissenbacher-Lang C."/>
            <person name="Xu J."/>
            <person name="Upham N.S."/>
            <person name="Stajich J.E."/>
            <person name="Cuomo C.A."/>
            <person name="Cushion M.T."/>
            <person name="Kovacs J.A."/>
        </authorList>
    </citation>
    <scope>NUCLEOTIDE SEQUENCE [LARGE SCALE GENOMIC DNA]</scope>
    <source>
        <strain evidence="1 2">RABM</strain>
    </source>
</reference>
<gene>
    <name evidence="1" type="ORF">PORY_001202</name>
</gene>